<protein>
    <submittedName>
        <fullName evidence="2">Alpha/beta hydrolase</fullName>
    </submittedName>
</protein>
<dbReference type="InterPro" id="IPR029058">
    <property type="entry name" value="AB_hydrolase_fold"/>
</dbReference>
<dbReference type="InterPro" id="IPR050266">
    <property type="entry name" value="AB_hydrolase_sf"/>
</dbReference>
<dbReference type="EMBL" id="CP039852">
    <property type="protein sequence ID" value="QCZ92139.1"/>
    <property type="molecule type" value="Genomic_DNA"/>
</dbReference>
<dbReference type="PANTHER" id="PTHR43798:SF33">
    <property type="entry name" value="HYDROLASE, PUTATIVE (AFU_ORTHOLOGUE AFUA_2G14860)-RELATED"/>
    <property type="match status" value="1"/>
</dbReference>
<dbReference type="GO" id="GO:0016020">
    <property type="term" value="C:membrane"/>
    <property type="evidence" value="ECO:0007669"/>
    <property type="project" value="TreeGrafter"/>
</dbReference>
<evidence type="ECO:0000313" key="3">
    <source>
        <dbReference type="Proteomes" id="UP000304912"/>
    </source>
</evidence>
<proteinExistence type="predicted"/>
<dbReference type="RefSeq" id="WP_139754902.1">
    <property type="nucleotide sequence ID" value="NZ_CP039852.1"/>
</dbReference>
<reference evidence="2 3" key="1">
    <citation type="submission" date="2019-04" db="EMBL/GenBank/DDBJ databases">
        <title>Salinimonas iocasae sp. nov., a halophilic bacterium isolated from the outer tube casing of tubeworms in Okinawa Trough.</title>
        <authorList>
            <person name="Zhang H."/>
            <person name="Wang H."/>
            <person name="Li C."/>
        </authorList>
    </citation>
    <scope>NUCLEOTIDE SEQUENCE [LARGE SCALE GENOMIC DNA]</scope>
    <source>
        <strain evidence="2 3">KX18D6</strain>
    </source>
</reference>
<sequence>MKFFFKYFCIVIIILISTGLVYQTSSQYIDNSAFIKTGKMIEVGGYSLYTEESGTGRVNVIFDSGMGDDLSVWKKVSDEVSKFARVITYDRAGLGWSDESPKERTSEEIVHELHSMLDKKKFTGPIILVGHSFGGVNMQQYALKYPDDIAGLVLIDSAHESQIDEMPEPSFIQKYLFKFGMWAAPVGLPRLYLSNSNPEEKAKKSTTKHQYTSLDEAQSFHQSLNQLQALKPNFGNLPLVVIARNKPSSEQPASDTRNYVWAELQENIATRSSNSTIIFTRERQHSIHKSQPDIVVTAIRSLVDNLY</sequence>
<organism evidence="2 3">
    <name type="scientific">Salinimonas iocasae</name>
    <dbReference type="NCBI Taxonomy" id="2572577"/>
    <lineage>
        <taxon>Bacteria</taxon>
        <taxon>Pseudomonadati</taxon>
        <taxon>Pseudomonadota</taxon>
        <taxon>Gammaproteobacteria</taxon>
        <taxon>Alteromonadales</taxon>
        <taxon>Alteromonadaceae</taxon>
        <taxon>Alteromonas/Salinimonas group</taxon>
        <taxon>Salinimonas</taxon>
    </lineage>
</organism>
<accession>A0A5B7YBY1</accession>
<keyword evidence="2" id="KW-0378">Hydrolase</keyword>
<dbReference type="InterPro" id="IPR000073">
    <property type="entry name" value="AB_hydrolase_1"/>
</dbReference>
<dbReference type="Pfam" id="PF00561">
    <property type="entry name" value="Abhydrolase_1"/>
    <property type="match status" value="1"/>
</dbReference>
<name>A0A5B7YBY1_9ALTE</name>
<evidence type="ECO:0000313" key="2">
    <source>
        <dbReference type="EMBL" id="QCZ92139.1"/>
    </source>
</evidence>
<evidence type="ECO:0000259" key="1">
    <source>
        <dbReference type="Pfam" id="PF00561"/>
    </source>
</evidence>
<dbReference type="AlphaFoldDB" id="A0A5B7YBY1"/>
<gene>
    <name evidence="2" type="ORF">FBQ74_01010</name>
</gene>
<dbReference type="PANTHER" id="PTHR43798">
    <property type="entry name" value="MONOACYLGLYCEROL LIPASE"/>
    <property type="match status" value="1"/>
</dbReference>
<dbReference type="PRINTS" id="PR00111">
    <property type="entry name" value="ABHYDROLASE"/>
</dbReference>
<dbReference type="Proteomes" id="UP000304912">
    <property type="component" value="Chromosome"/>
</dbReference>
<dbReference type="OrthoDB" id="5724113at2"/>
<keyword evidence="3" id="KW-1185">Reference proteome</keyword>
<dbReference type="SUPFAM" id="SSF53474">
    <property type="entry name" value="alpha/beta-Hydrolases"/>
    <property type="match status" value="1"/>
</dbReference>
<dbReference type="KEGG" id="salk:FBQ74_01010"/>
<feature type="domain" description="AB hydrolase-1" evidence="1">
    <location>
        <begin position="60"/>
        <end position="167"/>
    </location>
</feature>
<dbReference type="GO" id="GO:0016787">
    <property type="term" value="F:hydrolase activity"/>
    <property type="evidence" value="ECO:0007669"/>
    <property type="project" value="UniProtKB-KW"/>
</dbReference>
<dbReference type="Gene3D" id="3.40.50.1820">
    <property type="entry name" value="alpha/beta hydrolase"/>
    <property type="match status" value="1"/>
</dbReference>